<dbReference type="Proteomes" id="UP000829398">
    <property type="component" value="Chromosome 4"/>
</dbReference>
<protein>
    <submittedName>
        <fullName evidence="1">Protein NRT1/ PTR FAMILY 4.2</fullName>
    </submittedName>
</protein>
<proteinExistence type="predicted"/>
<organism evidence="1 2">
    <name type="scientific">Citrus sinensis</name>
    <name type="common">Sweet orange</name>
    <name type="synonym">Citrus aurantium var. sinensis</name>
    <dbReference type="NCBI Taxonomy" id="2711"/>
    <lineage>
        <taxon>Eukaryota</taxon>
        <taxon>Viridiplantae</taxon>
        <taxon>Streptophyta</taxon>
        <taxon>Embryophyta</taxon>
        <taxon>Tracheophyta</taxon>
        <taxon>Spermatophyta</taxon>
        <taxon>Magnoliopsida</taxon>
        <taxon>eudicotyledons</taxon>
        <taxon>Gunneridae</taxon>
        <taxon>Pentapetalae</taxon>
        <taxon>rosids</taxon>
        <taxon>malvids</taxon>
        <taxon>Sapindales</taxon>
        <taxon>Rutaceae</taxon>
        <taxon>Aurantioideae</taxon>
        <taxon>Citrus</taxon>
    </lineage>
</organism>
<accession>A0ACB8LBQ9</accession>
<sequence length="524" mass="58231">MDAEIHASIDQSGDYEDWRRRKADSNKHGGARAASLACVVEALENMVFLSNAINFVAYFLKSMHYPAAESAIMVNNFMGTSFLLTIFGGFISDSFLTRFTTFILFCTIELLGLILLTIQAQYSRLQPAMNRRPSHTQAAILYTGLYAMATGVGGVKAALPAHGADQLDHSNQRLISAFFNWFFFSLCAGGLVAATVMVWIEENRGWNCSFKISAVALGLALCIFTIGFPIYRYKRPSGSPMTRIFKVIASAIRNRKASRSEMTDQIASPGATRSNDMFRVLDKALFDDTITAAQVEETKTFLGLLPIFASTIMMNCCLAQLQTFSVQQGIIMNRTINNFKIPTQSLTVFPLTIMLASIPLYERSVHIFERKISAKYNIFRPLKRIGLGLALASGSMAVAAVVESTRRAAAENHVTLSVFWLVWQYLLLGVSDMLTLGGMLEFFYSEAPHSMRSISTALSWCSTSMGYFLSSALVSITNLVSGKFGGEWLGGNDLNHARLDLFYALLCILNFINFLNYIYWAKRY</sequence>
<evidence type="ECO:0000313" key="1">
    <source>
        <dbReference type="EMBL" id="KAH9770894.1"/>
    </source>
</evidence>
<name>A0ACB8LBQ9_CITSI</name>
<gene>
    <name evidence="1" type="ORF">KPL71_012516</name>
</gene>
<reference evidence="2" key="1">
    <citation type="journal article" date="2023" name="Hortic. Res.">
        <title>A chromosome-level phased genome enabling allele-level studies in sweet orange: a case study on citrus Huanglongbing tolerance.</title>
        <authorList>
            <person name="Wu B."/>
            <person name="Yu Q."/>
            <person name="Deng Z."/>
            <person name="Duan Y."/>
            <person name="Luo F."/>
            <person name="Gmitter F. Jr."/>
        </authorList>
    </citation>
    <scope>NUCLEOTIDE SEQUENCE [LARGE SCALE GENOMIC DNA]</scope>
    <source>
        <strain evidence="2">cv. Valencia</strain>
    </source>
</reference>
<comment type="caution">
    <text evidence="1">The sequence shown here is derived from an EMBL/GenBank/DDBJ whole genome shotgun (WGS) entry which is preliminary data.</text>
</comment>
<keyword evidence="2" id="KW-1185">Reference proteome</keyword>
<evidence type="ECO:0000313" key="2">
    <source>
        <dbReference type="Proteomes" id="UP000829398"/>
    </source>
</evidence>
<dbReference type="EMBL" id="CM039173">
    <property type="protein sequence ID" value="KAH9770894.1"/>
    <property type="molecule type" value="Genomic_DNA"/>
</dbReference>